<evidence type="ECO:0000259" key="5">
    <source>
        <dbReference type="Pfam" id="PF02558"/>
    </source>
</evidence>
<name>A0A9J6NUW2_9CLOT</name>
<organism evidence="7 8">
    <name type="scientific">Oceanirhabdus seepicola</name>
    <dbReference type="NCBI Taxonomy" id="2828781"/>
    <lineage>
        <taxon>Bacteria</taxon>
        <taxon>Bacillati</taxon>
        <taxon>Bacillota</taxon>
        <taxon>Clostridia</taxon>
        <taxon>Eubacteriales</taxon>
        <taxon>Clostridiaceae</taxon>
        <taxon>Oceanirhabdus</taxon>
    </lineage>
</organism>
<dbReference type="NCBIfam" id="TIGR00745">
    <property type="entry name" value="apbA_panE"/>
    <property type="match status" value="1"/>
</dbReference>
<dbReference type="InterPro" id="IPR051402">
    <property type="entry name" value="KPR-Related"/>
</dbReference>
<comment type="function">
    <text evidence="4">Catalyzes the NADPH-dependent reduction of ketopantoate into pantoic acid.</text>
</comment>
<dbReference type="RefSeq" id="WP_250857114.1">
    <property type="nucleotide sequence ID" value="NZ_JAGSOJ010000001.1"/>
</dbReference>
<evidence type="ECO:0000256" key="2">
    <source>
        <dbReference type="ARBA" id="ARBA00022857"/>
    </source>
</evidence>
<dbReference type="InterPro" id="IPR036291">
    <property type="entry name" value="NAD(P)-bd_dom_sf"/>
</dbReference>
<evidence type="ECO:0000313" key="7">
    <source>
        <dbReference type="EMBL" id="MCM1988258.1"/>
    </source>
</evidence>
<comment type="catalytic activity">
    <reaction evidence="4">
        <text>(R)-pantoate + NADP(+) = 2-dehydropantoate + NADPH + H(+)</text>
        <dbReference type="Rhea" id="RHEA:16233"/>
        <dbReference type="ChEBI" id="CHEBI:11561"/>
        <dbReference type="ChEBI" id="CHEBI:15378"/>
        <dbReference type="ChEBI" id="CHEBI:15980"/>
        <dbReference type="ChEBI" id="CHEBI:57783"/>
        <dbReference type="ChEBI" id="CHEBI:58349"/>
        <dbReference type="EC" id="1.1.1.169"/>
    </reaction>
</comment>
<sequence length="301" mass="34139">MKKVLFLGLGAIGATFASQFVDAGYDFTVICDKKRKERYIKDGFIVNKKRYDFKYVTKEEYKDIADLVIISVKYNDLRDAIEQLDGIIGKNTIILSLLNGIDSEDIIANKFGYDNLLYSFVANGDSTKSGNVVNHSNKGKIVFGEKDGRSTKNTDILVTIFNQAQIAYDLSHNILRDMWWKYMLNIGLNQTTAVLKAPYEVYQKSDYARDLAKDAMKEVIKIANVMGVDLGEQDIEKAFDMIMKLAPTGKTSMLQDVESKRITEVDMLSGRLCELGRKYNIPTPVNKMLFNMIKTIEGMYE</sequence>
<dbReference type="PANTHER" id="PTHR21708:SF26">
    <property type="entry name" value="2-DEHYDROPANTOATE 2-REDUCTASE"/>
    <property type="match status" value="1"/>
</dbReference>
<dbReference type="Gene3D" id="1.10.1040.10">
    <property type="entry name" value="N-(1-d-carboxylethyl)-l-norvaline Dehydrogenase, domain 2"/>
    <property type="match status" value="1"/>
</dbReference>
<dbReference type="Proteomes" id="UP001056429">
    <property type="component" value="Unassembled WGS sequence"/>
</dbReference>
<feature type="domain" description="Ketopantoate reductase N-terminal" evidence="5">
    <location>
        <begin position="5"/>
        <end position="147"/>
    </location>
</feature>
<dbReference type="SUPFAM" id="SSF48179">
    <property type="entry name" value="6-phosphogluconate dehydrogenase C-terminal domain-like"/>
    <property type="match status" value="1"/>
</dbReference>
<dbReference type="EMBL" id="JAGSOJ010000001">
    <property type="protein sequence ID" value="MCM1988258.1"/>
    <property type="molecule type" value="Genomic_DNA"/>
</dbReference>
<comment type="caution">
    <text evidence="7">The sequence shown here is derived from an EMBL/GenBank/DDBJ whole genome shotgun (WGS) entry which is preliminary data.</text>
</comment>
<dbReference type="Gene3D" id="3.40.50.720">
    <property type="entry name" value="NAD(P)-binding Rossmann-like Domain"/>
    <property type="match status" value="1"/>
</dbReference>
<evidence type="ECO:0000259" key="6">
    <source>
        <dbReference type="Pfam" id="PF08546"/>
    </source>
</evidence>
<feature type="domain" description="Ketopantoate reductase C-terminal" evidence="6">
    <location>
        <begin position="173"/>
        <end position="297"/>
    </location>
</feature>
<dbReference type="PANTHER" id="PTHR21708">
    <property type="entry name" value="PROBABLE 2-DEHYDROPANTOATE 2-REDUCTASE"/>
    <property type="match status" value="1"/>
</dbReference>
<evidence type="ECO:0000256" key="3">
    <source>
        <dbReference type="ARBA" id="ARBA00023002"/>
    </source>
</evidence>
<keyword evidence="8" id="KW-1185">Reference proteome</keyword>
<dbReference type="InterPro" id="IPR013752">
    <property type="entry name" value="KPA_reductase"/>
</dbReference>
<reference evidence="7" key="1">
    <citation type="journal article" date="2021" name="mSystems">
        <title>Bacteria and Archaea Synergistically Convert Glycine Betaine to Biogenic Methane in the Formosa Cold Seep of the South China Sea.</title>
        <authorList>
            <person name="Li L."/>
            <person name="Zhang W."/>
            <person name="Zhang S."/>
            <person name="Song L."/>
            <person name="Sun Q."/>
            <person name="Zhang H."/>
            <person name="Xiang H."/>
            <person name="Dong X."/>
        </authorList>
    </citation>
    <scope>NUCLEOTIDE SEQUENCE</scope>
    <source>
        <strain evidence="7">ZWT</strain>
    </source>
</reference>
<dbReference type="GO" id="GO:0005737">
    <property type="term" value="C:cytoplasm"/>
    <property type="evidence" value="ECO:0007669"/>
    <property type="project" value="TreeGrafter"/>
</dbReference>
<dbReference type="GO" id="GO:0008677">
    <property type="term" value="F:2-dehydropantoate 2-reductase activity"/>
    <property type="evidence" value="ECO:0007669"/>
    <property type="project" value="UniProtKB-EC"/>
</dbReference>
<evidence type="ECO:0000256" key="4">
    <source>
        <dbReference type="RuleBase" id="RU362068"/>
    </source>
</evidence>
<protein>
    <recommendedName>
        <fullName evidence="4">2-dehydropantoate 2-reductase</fullName>
        <ecNumber evidence="4">1.1.1.169</ecNumber>
    </recommendedName>
    <alternativeName>
        <fullName evidence="4">Ketopantoate reductase</fullName>
    </alternativeName>
</protein>
<dbReference type="AlphaFoldDB" id="A0A9J6NUW2"/>
<evidence type="ECO:0000256" key="1">
    <source>
        <dbReference type="ARBA" id="ARBA00007870"/>
    </source>
</evidence>
<dbReference type="FunFam" id="1.10.1040.10:FF:000017">
    <property type="entry name" value="2-dehydropantoate 2-reductase"/>
    <property type="match status" value="1"/>
</dbReference>
<dbReference type="InterPro" id="IPR003710">
    <property type="entry name" value="ApbA"/>
</dbReference>
<dbReference type="GO" id="GO:0015940">
    <property type="term" value="P:pantothenate biosynthetic process"/>
    <property type="evidence" value="ECO:0007669"/>
    <property type="project" value="UniProtKB-KW"/>
</dbReference>
<dbReference type="InterPro" id="IPR013328">
    <property type="entry name" value="6PGD_dom2"/>
</dbReference>
<comment type="similarity">
    <text evidence="1 4">Belongs to the ketopantoate reductase family.</text>
</comment>
<keyword evidence="2 4" id="KW-0521">NADP</keyword>
<gene>
    <name evidence="7" type="ORF">KDK92_00785</name>
</gene>
<comment type="pathway">
    <text evidence="4">Cofactor biosynthesis; (R)-pantothenate biosynthesis; (R)-pantoate from 3-methyl-2-oxobutanoate: step 2/2.</text>
</comment>
<dbReference type="Pfam" id="PF02558">
    <property type="entry name" value="ApbA"/>
    <property type="match status" value="1"/>
</dbReference>
<evidence type="ECO:0000313" key="8">
    <source>
        <dbReference type="Proteomes" id="UP001056429"/>
    </source>
</evidence>
<dbReference type="Pfam" id="PF08546">
    <property type="entry name" value="ApbA_C"/>
    <property type="match status" value="1"/>
</dbReference>
<dbReference type="InterPro" id="IPR013332">
    <property type="entry name" value="KPR_N"/>
</dbReference>
<keyword evidence="4" id="KW-0566">Pantothenate biosynthesis</keyword>
<reference evidence="7" key="2">
    <citation type="submission" date="2021-04" db="EMBL/GenBank/DDBJ databases">
        <authorList>
            <person name="Dong X."/>
        </authorList>
    </citation>
    <scope>NUCLEOTIDE SEQUENCE</scope>
    <source>
        <strain evidence="7">ZWT</strain>
    </source>
</reference>
<keyword evidence="3 4" id="KW-0560">Oxidoreductase</keyword>
<accession>A0A9J6NUW2</accession>
<dbReference type="EC" id="1.1.1.169" evidence="4"/>
<dbReference type="SUPFAM" id="SSF51735">
    <property type="entry name" value="NAD(P)-binding Rossmann-fold domains"/>
    <property type="match status" value="1"/>
</dbReference>
<dbReference type="InterPro" id="IPR008927">
    <property type="entry name" value="6-PGluconate_DH-like_C_sf"/>
</dbReference>
<proteinExistence type="inferred from homology"/>